<evidence type="ECO:0000256" key="7">
    <source>
        <dbReference type="ARBA" id="ARBA00023136"/>
    </source>
</evidence>
<protein>
    <recommendedName>
        <fullName evidence="9">Nuclear pore complex protein</fullName>
    </recommendedName>
</protein>
<comment type="similarity">
    <text evidence="1 9">Belongs to the nucleoporin Nup84/Nup107 family.</text>
</comment>
<dbReference type="PANTHER" id="PTHR13003">
    <property type="entry name" value="NUP107-RELATED"/>
    <property type="match status" value="1"/>
</dbReference>
<dbReference type="FunFam" id="1.10.3450.20:FF:000001">
    <property type="entry name" value="Nuclear pore complex protein"/>
    <property type="match status" value="1"/>
</dbReference>
<dbReference type="PhylomeDB" id="D6X0X5"/>
<dbReference type="PANTHER" id="PTHR13003:SF2">
    <property type="entry name" value="NUCLEAR PORE COMPLEX PROTEIN NUP107"/>
    <property type="match status" value="1"/>
</dbReference>
<evidence type="ECO:0000256" key="1">
    <source>
        <dbReference type="ARBA" id="ARBA00009510"/>
    </source>
</evidence>
<dbReference type="GO" id="GO:0000973">
    <property type="term" value="P:post-transcriptional tethering of RNA polymerase II gene DNA at nuclear periphery"/>
    <property type="evidence" value="ECO:0000318"/>
    <property type="project" value="GO_Central"/>
</dbReference>
<evidence type="ECO:0000256" key="6">
    <source>
        <dbReference type="ARBA" id="ARBA00023132"/>
    </source>
</evidence>
<organism evidence="10 11">
    <name type="scientific">Tribolium castaneum</name>
    <name type="common">Red flour beetle</name>
    <dbReference type="NCBI Taxonomy" id="7070"/>
    <lineage>
        <taxon>Eukaryota</taxon>
        <taxon>Metazoa</taxon>
        <taxon>Ecdysozoa</taxon>
        <taxon>Arthropoda</taxon>
        <taxon>Hexapoda</taxon>
        <taxon>Insecta</taxon>
        <taxon>Pterygota</taxon>
        <taxon>Neoptera</taxon>
        <taxon>Endopterygota</taxon>
        <taxon>Coleoptera</taxon>
        <taxon>Polyphaga</taxon>
        <taxon>Cucujiformia</taxon>
        <taxon>Tenebrionidae</taxon>
        <taxon>Tenebrionidae incertae sedis</taxon>
        <taxon>Tribolium</taxon>
    </lineage>
</organism>
<gene>
    <name evidence="10" type="primary">AUGUSTUS-3.0.2_11645</name>
    <name evidence="10" type="ORF">TcasGA2_TC011645</name>
</gene>
<sequence length="820" mass="94161">MDNDLERSVRLLEDALQTPTKGLFKVSTATPKREKPNLSFTINPEDLTGLEYGSVYQNTLSLFVDDDKTVTGSVIQAGTPWKNTVNNLYTEFADILQGSTGGLDILDVAEDLARCCSDALAVVKSLKAKVATSELAEEKWLENERNNWRLLYVLYQDRIQAQNHSKEGFEEDFGSSEKNCVCELFKRENLVRESQLVIDWLERNALEKGDPILMHSDWTYGWEHTLHQLLAPDAIAIGSNVDIIKNIHPDAPQFQRLSLHHLDYDNDKKLCQRIFMEIRCGNLEGAQELCYNSGYPWRAAMLEGWKLFHNPNLETSLEEYKDVEGNQRRDLWKSCALDYCHRSNLNIYEKAAIGSLCGFLEGILPVCTTWEDHLWAYMRTMVDIRVESEIRDSIIKNYIPLPEEYWEQKKSLSEIFTILEASKNIDIAKEAHEIDHVIQKLVILDEIPTLIRLLDQWSEDLSVTTQSLRFYAHLVLFFESVGDSTHRKTCEKIVETYIERLSEMNETQLVAFYVSKLGKSKQIQLYAKHCEKLLSTEQRKNALTYAEDFSLDVFAITQQIVEIITSRPSESELPGNLQGKITEIDELKISAIDWLMFYEEQRAEALAQTNSIIFKFLILGKLEAAQLAINKIPYDSIEKIRSEEQIHQIVKNYLSYKAYLDAHEAFNEWFRQYRNKPMPPPELPENAQFTEKVAHNHKVSQFNAEAERWKLTTSHSAKRAKTLLYNVLLFPEGWLEGGDDAEYLRSICIPQIVLLLYSVLNESGLHEEAVQLADLVAAKKYGLYKVYSKEKLAEILEKICESSVALLNAKKDPFGSSSSV</sequence>
<dbReference type="GO" id="GO:0006606">
    <property type="term" value="P:protein import into nucleus"/>
    <property type="evidence" value="ECO:0000318"/>
    <property type="project" value="GO_Central"/>
</dbReference>
<evidence type="ECO:0000256" key="3">
    <source>
        <dbReference type="ARBA" id="ARBA00022816"/>
    </source>
</evidence>
<evidence type="ECO:0000256" key="2">
    <source>
        <dbReference type="ARBA" id="ARBA00022448"/>
    </source>
</evidence>
<dbReference type="EMBL" id="KQ971372">
    <property type="protein sequence ID" value="EFA09537.1"/>
    <property type="molecule type" value="Genomic_DNA"/>
</dbReference>
<dbReference type="InParanoid" id="D6X0X5"/>
<evidence type="ECO:0000256" key="9">
    <source>
        <dbReference type="RuleBase" id="RU365072"/>
    </source>
</evidence>
<keyword evidence="5 9" id="KW-0811">Translocation</keyword>
<dbReference type="OrthoDB" id="3098at2759"/>
<keyword evidence="2 9" id="KW-0813">Transport</keyword>
<dbReference type="Gene3D" id="1.10.3450.20">
    <property type="match status" value="1"/>
</dbReference>
<keyword evidence="7 9" id="KW-0472">Membrane</keyword>
<dbReference type="GO" id="GO:0031965">
    <property type="term" value="C:nuclear membrane"/>
    <property type="evidence" value="ECO:0007669"/>
    <property type="project" value="UniProtKB-SubCell"/>
</dbReference>
<reference evidence="10 11" key="2">
    <citation type="journal article" date="2010" name="Nucleic Acids Res.">
        <title>BeetleBase in 2010: revisions to provide comprehensive genomic information for Tribolium castaneum.</title>
        <authorList>
            <person name="Kim H.S."/>
            <person name="Murphy T."/>
            <person name="Xia J."/>
            <person name="Caragea D."/>
            <person name="Park Y."/>
            <person name="Beeman R.W."/>
            <person name="Lorenzen M.D."/>
            <person name="Butcher S."/>
            <person name="Manak J.R."/>
            <person name="Brown S.J."/>
        </authorList>
    </citation>
    <scope>GENOME REANNOTATION</scope>
    <source>
        <strain evidence="10 11">Georgia GA2</strain>
    </source>
</reference>
<comment type="subunit">
    <text evidence="9">Part of the nuclear pore complex (NPC).</text>
</comment>
<keyword evidence="4" id="KW-0653">Protein transport</keyword>
<keyword evidence="3" id="KW-0509">mRNA transport</keyword>
<dbReference type="GO" id="GO:0031080">
    <property type="term" value="C:nuclear pore outer ring"/>
    <property type="evidence" value="ECO:0000318"/>
    <property type="project" value="GO_Central"/>
</dbReference>
<dbReference type="AlphaFoldDB" id="D6X0X5"/>
<evidence type="ECO:0000256" key="5">
    <source>
        <dbReference type="ARBA" id="ARBA00023010"/>
    </source>
</evidence>
<keyword evidence="6 9" id="KW-0906">Nuclear pore complex</keyword>
<dbReference type="GO" id="GO:0006406">
    <property type="term" value="P:mRNA export from nucleus"/>
    <property type="evidence" value="ECO:0000318"/>
    <property type="project" value="GO_Central"/>
</dbReference>
<dbReference type="OMA" id="MAHIVLF"/>
<dbReference type="KEGG" id="tca:657989"/>
<name>D6X0X5_TRICA</name>
<dbReference type="Pfam" id="PF04121">
    <property type="entry name" value="Nup84_Nup100"/>
    <property type="match status" value="1"/>
</dbReference>
<evidence type="ECO:0000313" key="10">
    <source>
        <dbReference type="EMBL" id="EFA09537.1"/>
    </source>
</evidence>
<comment type="function">
    <text evidence="9">Functions as a component of the nuclear pore complex (NPC).</text>
</comment>
<reference evidence="10 11" key="1">
    <citation type="journal article" date="2008" name="Nature">
        <title>The genome of the model beetle and pest Tribolium castaneum.</title>
        <authorList>
            <consortium name="Tribolium Genome Sequencing Consortium"/>
            <person name="Richards S."/>
            <person name="Gibbs R.A."/>
            <person name="Weinstock G.M."/>
            <person name="Brown S.J."/>
            <person name="Denell R."/>
            <person name="Beeman R.W."/>
            <person name="Gibbs R."/>
            <person name="Beeman R.W."/>
            <person name="Brown S.J."/>
            <person name="Bucher G."/>
            <person name="Friedrich M."/>
            <person name="Grimmelikhuijzen C.J."/>
            <person name="Klingler M."/>
            <person name="Lorenzen M."/>
            <person name="Richards S."/>
            <person name="Roth S."/>
            <person name="Schroder R."/>
            <person name="Tautz D."/>
            <person name="Zdobnov E.M."/>
            <person name="Muzny D."/>
            <person name="Gibbs R.A."/>
            <person name="Weinstock G.M."/>
            <person name="Attaway T."/>
            <person name="Bell S."/>
            <person name="Buhay C.J."/>
            <person name="Chandrabose M.N."/>
            <person name="Chavez D."/>
            <person name="Clerk-Blankenburg K.P."/>
            <person name="Cree A."/>
            <person name="Dao M."/>
            <person name="Davis C."/>
            <person name="Chacko J."/>
            <person name="Dinh H."/>
            <person name="Dugan-Rocha S."/>
            <person name="Fowler G."/>
            <person name="Garner T.T."/>
            <person name="Garnes J."/>
            <person name="Gnirke A."/>
            <person name="Hawes A."/>
            <person name="Hernandez J."/>
            <person name="Hines S."/>
            <person name="Holder M."/>
            <person name="Hume J."/>
            <person name="Jhangiani S.N."/>
            <person name="Joshi V."/>
            <person name="Khan Z.M."/>
            <person name="Jackson L."/>
            <person name="Kovar C."/>
            <person name="Kowis A."/>
            <person name="Lee S."/>
            <person name="Lewis L.R."/>
            <person name="Margolis J."/>
            <person name="Morgan M."/>
            <person name="Nazareth L.V."/>
            <person name="Nguyen N."/>
            <person name="Okwuonu G."/>
            <person name="Parker D."/>
            <person name="Richards S."/>
            <person name="Ruiz S.J."/>
            <person name="Santibanez J."/>
            <person name="Savard J."/>
            <person name="Scherer S.E."/>
            <person name="Schneider B."/>
            <person name="Sodergren E."/>
            <person name="Tautz D."/>
            <person name="Vattahil S."/>
            <person name="Villasana D."/>
            <person name="White C.S."/>
            <person name="Wright R."/>
            <person name="Park Y."/>
            <person name="Beeman R.W."/>
            <person name="Lord J."/>
            <person name="Oppert B."/>
            <person name="Lorenzen M."/>
            <person name="Brown S."/>
            <person name="Wang L."/>
            <person name="Savard J."/>
            <person name="Tautz D."/>
            <person name="Richards S."/>
            <person name="Weinstock G."/>
            <person name="Gibbs R.A."/>
            <person name="Liu Y."/>
            <person name="Worley K."/>
            <person name="Weinstock G."/>
            <person name="Elsik C.G."/>
            <person name="Reese J.T."/>
            <person name="Elhaik E."/>
            <person name="Landan G."/>
            <person name="Graur D."/>
            <person name="Arensburger P."/>
            <person name="Atkinson P."/>
            <person name="Beeman R.W."/>
            <person name="Beidler J."/>
            <person name="Brown S.J."/>
            <person name="Demuth J.P."/>
            <person name="Drury D.W."/>
            <person name="Du Y.Z."/>
            <person name="Fujiwara H."/>
            <person name="Lorenzen M."/>
            <person name="Maselli V."/>
            <person name="Osanai M."/>
            <person name="Park Y."/>
            <person name="Robertson H.M."/>
            <person name="Tu Z."/>
            <person name="Wang J.J."/>
            <person name="Wang S."/>
            <person name="Richards S."/>
            <person name="Song H."/>
            <person name="Zhang L."/>
            <person name="Sodergren E."/>
            <person name="Werner D."/>
            <person name="Stanke M."/>
            <person name="Morgenstern B."/>
            <person name="Solovyev V."/>
            <person name="Kosarev P."/>
            <person name="Brown G."/>
            <person name="Chen H.C."/>
            <person name="Ermolaeva O."/>
            <person name="Hlavina W."/>
            <person name="Kapustin Y."/>
            <person name="Kiryutin B."/>
            <person name="Kitts P."/>
            <person name="Maglott D."/>
            <person name="Pruitt K."/>
            <person name="Sapojnikov V."/>
            <person name="Souvorov A."/>
            <person name="Mackey A.J."/>
            <person name="Waterhouse R.M."/>
            <person name="Wyder S."/>
            <person name="Zdobnov E.M."/>
            <person name="Zdobnov E.M."/>
            <person name="Wyder S."/>
            <person name="Kriventseva E.V."/>
            <person name="Kadowaki T."/>
            <person name="Bork P."/>
            <person name="Aranda M."/>
            <person name="Bao R."/>
            <person name="Beermann A."/>
            <person name="Berns N."/>
            <person name="Bolognesi R."/>
            <person name="Bonneton F."/>
            <person name="Bopp D."/>
            <person name="Brown S.J."/>
            <person name="Bucher G."/>
            <person name="Butts T."/>
            <person name="Chaumot A."/>
            <person name="Denell R.E."/>
            <person name="Ferrier D.E."/>
            <person name="Friedrich M."/>
            <person name="Gordon C.M."/>
            <person name="Jindra M."/>
            <person name="Klingler M."/>
            <person name="Lan Q."/>
            <person name="Lattorff H.M."/>
            <person name="Laudet V."/>
            <person name="von Levetsow C."/>
            <person name="Liu Z."/>
            <person name="Lutz R."/>
            <person name="Lynch J.A."/>
            <person name="da Fonseca R.N."/>
            <person name="Posnien N."/>
            <person name="Reuter R."/>
            <person name="Roth S."/>
            <person name="Savard J."/>
            <person name="Schinko J.B."/>
            <person name="Schmitt C."/>
            <person name="Schoppmeier M."/>
            <person name="Schroder R."/>
            <person name="Shippy T.D."/>
            <person name="Simonnet F."/>
            <person name="Marques-Souza H."/>
            <person name="Tautz D."/>
            <person name="Tomoyasu Y."/>
            <person name="Trauner J."/>
            <person name="Van der Zee M."/>
            <person name="Vervoort M."/>
            <person name="Wittkopp N."/>
            <person name="Wimmer E.A."/>
            <person name="Yang X."/>
            <person name="Jones A.K."/>
            <person name="Sattelle D.B."/>
            <person name="Ebert P.R."/>
            <person name="Nelson D."/>
            <person name="Scott J.G."/>
            <person name="Beeman R.W."/>
            <person name="Muthukrishnan S."/>
            <person name="Kramer K.J."/>
            <person name="Arakane Y."/>
            <person name="Beeman R.W."/>
            <person name="Zhu Q."/>
            <person name="Hogenkamp D."/>
            <person name="Dixit R."/>
            <person name="Oppert B."/>
            <person name="Jiang H."/>
            <person name="Zou Z."/>
            <person name="Marshall J."/>
            <person name="Elpidina E."/>
            <person name="Vinokurov K."/>
            <person name="Oppert C."/>
            <person name="Zou Z."/>
            <person name="Evans J."/>
            <person name="Lu Z."/>
            <person name="Zhao P."/>
            <person name="Sumathipala N."/>
            <person name="Altincicek B."/>
            <person name="Vilcinskas A."/>
            <person name="Williams M."/>
            <person name="Hultmark D."/>
            <person name="Hetru C."/>
            <person name="Jiang H."/>
            <person name="Grimmelikhuijzen C.J."/>
            <person name="Hauser F."/>
            <person name="Cazzamali G."/>
            <person name="Williamson M."/>
            <person name="Park Y."/>
            <person name="Li B."/>
            <person name="Tanaka Y."/>
            <person name="Predel R."/>
            <person name="Neupert S."/>
            <person name="Schachtner J."/>
            <person name="Verleyen P."/>
            <person name="Raible F."/>
            <person name="Bork P."/>
            <person name="Friedrich M."/>
            <person name="Walden K.K."/>
            <person name="Robertson H.M."/>
            <person name="Angeli S."/>
            <person name="Foret S."/>
            <person name="Bucher G."/>
            <person name="Schuetz S."/>
            <person name="Maleszka R."/>
            <person name="Wimmer E.A."/>
            <person name="Beeman R.W."/>
            <person name="Lorenzen M."/>
            <person name="Tomoyasu Y."/>
            <person name="Miller S.C."/>
            <person name="Grossmann D."/>
            <person name="Bucher G."/>
        </authorList>
    </citation>
    <scope>NUCLEOTIDE SEQUENCE [LARGE SCALE GENOMIC DNA]</scope>
    <source>
        <strain evidence="10 11">Georgia GA2</strain>
    </source>
</reference>
<dbReference type="Proteomes" id="UP000007266">
    <property type="component" value="Linkage group 9"/>
</dbReference>
<accession>D6X0X5</accession>
<dbReference type="HOGENOM" id="CLU_012944_1_0_1"/>
<keyword evidence="11" id="KW-1185">Reference proteome</keyword>
<dbReference type="STRING" id="7070.D6X0X5"/>
<comment type="subcellular location">
    <subcellularLocation>
        <location evidence="9">Nucleus</location>
        <location evidence="9">Nuclear pore complex</location>
    </subcellularLocation>
    <subcellularLocation>
        <location evidence="9">Nucleus membrane</location>
    </subcellularLocation>
</comment>
<dbReference type="Gene3D" id="1.20.190.50">
    <property type="match status" value="1"/>
</dbReference>
<evidence type="ECO:0000256" key="8">
    <source>
        <dbReference type="ARBA" id="ARBA00023242"/>
    </source>
</evidence>
<keyword evidence="8 9" id="KW-0539">Nucleus</keyword>
<evidence type="ECO:0000313" key="11">
    <source>
        <dbReference type="Proteomes" id="UP000007266"/>
    </source>
</evidence>
<evidence type="ECO:0000256" key="4">
    <source>
        <dbReference type="ARBA" id="ARBA00022927"/>
    </source>
</evidence>
<proteinExistence type="inferred from homology"/>
<dbReference type="InterPro" id="IPR007252">
    <property type="entry name" value="Nup84/Nup107"/>
</dbReference>
<dbReference type="eggNOG" id="KOG1964">
    <property type="taxonomic scope" value="Eukaryota"/>
</dbReference>
<dbReference type="GO" id="GO:0017056">
    <property type="term" value="F:structural constituent of nuclear pore"/>
    <property type="evidence" value="ECO:0000318"/>
    <property type="project" value="GO_Central"/>
</dbReference>
<dbReference type="FunCoup" id="D6X0X5">
    <property type="interactions" value="1511"/>
</dbReference>